<dbReference type="EMBL" id="CP109441">
    <property type="protein sequence ID" value="WUV47788.1"/>
    <property type="molecule type" value="Genomic_DNA"/>
</dbReference>
<accession>A0ABZ1YXB3</accession>
<proteinExistence type="predicted"/>
<keyword evidence="1" id="KW-0472">Membrane</keyword>
<gene>
    <name evidence="2" type="ORF">OG563_06030</name>
</gene>
<evidence type="ECO:0008006" key="4">
    <source>
        <dbReference type="Google" id="ProtNLM"/>
    </source>
</evidence>
<evidence type="ECO:0000256" key="1">
    <source>
        <dbReference type="SAM" id="Phobius"/>
    </source>
</evidence>
<dbReference type="Proteomes" id="UP001432062">
    <property type="component" value="Chromosome"/>
</dbReference>
<organism evidence="2 3">
    <name type="scientific">Nocardia vinacea</name>
    <dbReference type="NCBI Taxonomy" id="96468"/>
    <lineage>
        <taxon>Bacteria</taxon>
        <taxon>Bacillati</taxon>
        <taxon>Actinomycetota</taxon>
        <taxon>Actinomycetes</taxon>
        <taxon>Mycobacteriales</taxon>
        <taxon>Nocardiaceae</taxon>
        <taxon>Nocardia</taxon>
    </lineage>
</organism>
<keyword evidence="3" id="KW-1185">Reference proteome</keyword>
<keyword evidence="1" id="KW-0812">Transmembrane</keyword>
<feature type="transmembrane region" description="Helical" evidence="1">
    <location>
        <begin position="6"/>
        <end position="30"/>
    </location>
</feature>
<reference evidence="2" key="1">
    <citation type="submission" date="2022-10" db="EMBL/GenBank/DDBJ databases">
        <title>The complete genomes of actinobacterial strains from the NBC collection.</title>
        <authorList>
            <person name="Joergensen T.S."/>
            <person name="Alvarez Arevalo M."/>
            <person name="Sterndorff E.B."/>
            <person name="Faurdal D."/>
            <person name="Vuksanovic O."/>
            <person name="Mourched A.-S."/>
            <person name="Charusanti P."/>
            <person name="Shaw S."/>
            <person name="Blin K."/>
            <person name="Weber T."/>
        </authorList>
    </citation>
    <scope>NUCLEOTIDE SEQUENCE</scope>
    <source>
        <strain evidence="2">NBC_01482</strain>
    </source>
</reference>
<keyword evidence="1" id="KW-1133">Transmembrane helix</keyword>
<dbReference type="RefSeq" id="WP_329411948.1">
    <property type="nucleotide sequence ID" value="NZ_CP109441.1"/>
</dbReference>
<evidence type="ECO:0000313" key="2">
    <source>
        <dbReference type="EMBL" id="WUV47788.1"/>
    </source>
</evidence>
<protein>
    <recommendedName>
        <fullName evidence="4">HNH endonuclease</fullName>
    </recommendedName>
</protein>
<evidence type="ECO:0000313" key="3">
    <source>
        <dbReference type="Proteomes" id="UP001432062"/>
    </source>
</evidence>
<name>A0ABZ1YXB3_9NOCA</name>
<sequence>MTAELIATIVTVAAVLLLGWLLFVLLPWILDRGGEALPDGAVRAADLLGRIGDDGSLRTDSWELEPSHRAPAEGYTPEQAHKEMQRHRECATDRCAAKHSAFWTLVDAGRVTPDVRTVR</sequence>